<keyword evidence="3" id="KW-1185">Reference proteome</keyword>
<dbReference type="RefSeq" id="WP_183415777.1">
    <property type="nucleotide sequence ID" value="NZ_JACHXA010000003.1"/>
</dbReference>
<dbReference type="EMBL" id="JACHXA010000003">
    <property type="protein sequence ID" value="MBB3064955.1"/>
    <property type="molecule type" value="Genomic_DNA"/>
</dbReference>
<dbReference type="InterPro" id="IPR051908">
    <property type="entry name" value="Ribosomal_N-acetyltransferase"/>
</dbReference>
<dbReference type="Proteomes" id="UP000581135">
    <property type="component" value="Unassembled WGS sequence"/>
</dbReference>
<sequence length="237" mass="26886">MPRNELGQEIGEALSGWKPRAAPPGEATMDGRFCKLERLSAGRHAAGLYDAFCEDKENRIWTYLPYGPFASLSEFRAWIESDASGEDPLFHTIIDAADGKPIGVASYLRITPAVGVIEVGHINFSPRLQRRAAATEAMYLMMARVFDELGYRRYEWKCDSLNKGSRRAAERLGFRFEGVFRQATIYKQRNRDTAWYAILDSEWPRLKRGFESWLSPGNFNADGQQKRSLSDCFPAEA</sequence>
<dbReference type="PROSITE" id="PS51186">
    <property type="entry name" value="GNAT"/>
    <property type="match status" value="1"/>
</dbReference>
<dbReference type="AlphaFoldDB" id="A0A839SVF1"/>
<dbReference type="GO" id="GO:1990189">
    <property type="term" value="F:protein N-terminal-serine acetyltransferase activity"/>
    <property type="evidence" value="ECO:0007669"/>
    <property type="project" value="TreeGrafter"/>
</dbReference>
<proteinExistence type="predicted"/>
<dbReference type="InterPro" id="IPR016181">
    <property type="entry name" value="Acyl_CoA_acyltransferase"/>
</dbReference>
<dbReference type="InterPro" id="IPR000182">
    <property type="entry name" value="GNAT_dom"/>
</dbReference>
<gene>
    <name evidence="2" type="ORF">FHR98_001234</name>
</gene>
<evidence type="ECO:0000313" key="2">
    <source>
        <dbReference type="EMBL" id="MBB3064955.1"/>
    </source>
</evidence>
<organism evidence="2 3">
    <name type="scientific">Limibacillus halophilus</name>
    <dbReference type="NCBI Taxonomy" id="1579333"/>
    <lineage>
        <taxon>Bacteria</taxon>
        <taxon>Pseudomonadati</taxon>
        <taxon>Pseudomonadota</taxon>
        <taxon>Alphaproteobacteria</taxon>
        <taxon>Rhodospirillales</taxon>
        <taxon>Rhodovibrionaceae</taxon>
        <taxon>Limibacillus</taxon>
    </lineage>
</organism>
<comment type="caution">
    <text evidence="2">The sequence shown here is derived from an EMBL/GenBank/DDBJ whole genome shotgun (WGS) entry which is preliminary data.</text>
</comment>
<evidence type="ECO:0000259" key="1">
    <source>
        <dbReference type="PROSITE" id="PS51186"/>
    </source>
</evidence>
<name>A0A839SVF1_9PROT</name>
<dbReference type="Pfam" id="PF13302">
    <property type="entry name" value="Acetyltransf_3"/>
    <property type="match status" value="1"/>
</dbReference>
<dbReference type="FunFam" id="3.40.630.30:FF:000047">
    <property type="entry name" value="Acetyltransferase, GNAT family"/>
    <property type="match status" value="1"/>
</dbReference>
<accession>A0A839SVF1</accession>
<reference evidence="2 3" key="1">
    <citation type="submission" date="2020-08" db="EMBL/GenBank/DDBJ databases">
        <title>Genomic Encyclopedia of Type Strains, Phase III (KMG-III): the genomes of soil and plant-associated and newly described type strains.</title>
        <authorList>
            <person name="Whitman W."/>
        </authorList>
    </citation>
    <scope>NUCLEOTIDE SEQUENCE [LARGE SCALE GENOMIC DNA]</scope>
    <source>
        <strain evidence="2 3">CECT 8803</strain>
    </source>
</reference>
<dbReference type="GO" id="GO:0008999">
    <property type="term" value="F:protein-N-terminal-alanine acetyltransferase activity"/>
    <property type="evidence" value="ECO:0007669"/>
    <property type="project" value="TreeGrafter"/>
</dbReference>
<feature type="domain" description="N-acetyltransferase" evidence="1">
    <location>
        <begin position="46"/>
        <end position="192"/>
    </location>
</feature>
<dbReference type="PANTHER" id="PTHR43441">
    <property type="entry name" value="RIBOSOMAL-PROTEIN-SERINE ACETYLTRANSFERASE"/>
    <property type="match status" value="1"/>
</dbReference>
<dbReference type="Gene3D" id="3.40.630.30">
    <property type="match status" value="1"/>
</dbReference>
<dbReference type="PANTHER" id="PTHR43441:SF2">
    <property type="entry name" value="FAMILY ACETYLTRANSFERASE, PUTATIVE (AFU_ORTHOLOGUE AFUA_7G00850)-RELATED"/>
    <property type="match status" value="1"/>
</dbReference>
<keyword evidence="2" id="KW-0808">Transferase</keyword>
<protein>
    <submittedName>
        <fullName evidence="2">RimJ/RimL family protein N-acetyltransferase</fullName>
    </submittedName>
</protein>
<dbReference type="GO" id="GO:0005737">
    <property type="term" value="C:cytoplasm"/>
    <property type="evidence" value="ECO:0007669"/>
    <property type="project" value="TreeGrafter"/>
</dbReference>
<dbReference type="SUPFAM" id="SSF55729">
    <property type="entry name" value="Acyl-CoA N-acyltransferases (Nat)"/>
    <property type="match status" value="1"/>
</dbReference>
<evidence type="ECO:0000313" key="3">
    <source>
        <dbReference type="Proteomes" id="UP000581135"/>
    </source>
</evidence>